<proteinExistence type="predicted"/>
<evidence type="ECO:0000256" key="1">
    <source>
        <dbReference type="SAM" id="Phobius"/>
    </source>
</evidence>
<reference evidence="2" key="1">
    <citation type="submission" date="2018-02" db="EMBL/GenBank/DDBJ databases">
        <title>Rhizophora mucronata_Transcriptome.</title>
        <authorList>
            <person name="Meera S.P."/>
            <person name="Sreeshan A."/>
            <person name="Augustine A."/>
        </authorList>
    </citation>
    <scope>NUCLEOTIDE SEQUENCE</scope>
    <source>
        <tissue evidence="2">Leaf</tissue>
    </source>
</reference>
<accession>A0A2P2Q3V8</accession>
<feature type="transmembrane region" description="Helical" evidence="1">
    <location>
        <begin position="40"/>
        <end position="58"/>
    </location>
</feature>
<keyword evidence="1" id="KW-1133">Transmembrane helix</keyword>
<keyword evidence="1" id="KW-0472">Membrane</keyword>
<protein>
    <submittedName>
        <fullName evidence="2">Uncharacterized protein</fullName>
    </submittedName>
</protein>
<keyword evidence="1" id="KW-0812">Transmembrane</keyword>
<sequence length="105" mass="11731">MRVTALLGSLLDMLLCSATLFDCLFDQFFGPVSLKLKNLSLLLLLVTTVHIHAIIILVSSRWHSRVKLPNFHGVTDSSCFHCICSSYCMPVDIFHNKSPPPHLPP</sequence>
<name>A0A2P2Q3V8_RHIMU</name>
<evidence type="ECO:0000313" key="2">
    <source>
        <dbReference type="EMBL" id="MBX61652.1"/>
    </source>
</evidence>
<dbReference type="AlphaFoldDB" id="A0A2P2Q3V8"/>
<dbReference type="EMBL" id="GGEC01081168">
    <property type="protein sequence ID" value="MBX61652.1"/>
    <property type="molecule type" value="Transcribed_RNA"/>
</dbReference>
<organism evidence="2">
    <name type="scientific">Rhizophora mucronata</name>
    <name type="common">Asiatic mangrove</name>
    <dbReference type="NCBI Taxonomy" id="61149"/>
    <lineage>
        <taxon>Eukaryota</taxon>
        <taxon>Viridiplantae</taxon>
        <taxon>Streptophyta</taxon>
        <taxon>Embryophyta</taxon>
        <taxon>Tracheophyta</taxon>
        <taxon>Spermatophyta</taxon>
        <taxon>Magnoliopsida</taxon>
        <taxon>eudicotyledons</taxon>
        <taxon>Gunneridae</taxon>
        <taxon>Pentapetalae</taxon>
        <taxon>rosids</taxon>
        <taxon>fabids</taxon>
        <taxon>Malpighiales</taxon>
        <taxon>Rhizophoraceae</taxon>
        <taxon>Rhizophora</taxon>
    </lineage>
</organism>